<evidence type="ECO:0000313" key="2">
    <source>
        <dbReference type="EMBL" id="CDW74914.1"/>
    </source>
</evidence>
<keyword evidence="3" id="KW-1185">Reference proteome</keyword>
<gene>
    <name evidence="2" type="primary">Contig8831.g9431</name>
    <name evidence="2" type="ORF">STYLEM_3898</name>
</gene>
<dbReference type="Pfam" id="PF04176">
    <property type="entry name" value="TIP41"/>
    <property type="match status" value="1"/>
</dbReference>
<reference evidence="2 3" key="1">
    <citation type="submission" date="2014-06" db="EMBL/GenBank/DDBJ databases">
        <authorList>
            <person name="Swart Estienne"/>
        </authorList>
    </citation>
    <scope>NUCLEOTIDE SEQUENCE [LARGE SCALE GENOMIC DNA]</scope>
    <source>
        <strain evidence="2 3">130c</strain>
    </source>
</reference>
<name>A0A078A2B0_STYLE</name>
<accession>A0A078A2B0</accession>
<dbReference type="Proteomes" id="UP000039865">
    <property type="component" value="Unassembled WGS sequence"/>
</dbReference>
<evidence type="ECO:0000313" key="3">
    <source>
        <dbReference type="Proteomes" id="UP000039865"/>
    </source>
</evidence>
<dbReference type="GO" id="GO:0031929">
    <property type="term" value="P:TOR signaling"/>
    <property type="evidence" value="ECO:0007669"/>
    <property type="project" value="TreeGrafter"/>
</dbReference>
<dbReference type="AlphaFoldDB" id="A0A078A2B0"/>
<dbReference type="OMA" id="CEFRFRV"/>
<dbReference type="GO" id="GO:0005829">
    <property type="term" value="C:cytosol"/>
    <property type="evidence" value="ECO:0007669"/>
    <property type="project" value="TreeGrafter"/>
</dbReference>
<dbReference type="InterPro" id="IPR051330">
    <property type="entry name" value="Phosphatase_reg/MetRdx"/>
</dbReference>
<comment type="similarity">
    <text evidence="1">Belongs to the TIP41 family.</text>
</comment>
<evidence type="ECO:0000256" key="1">
    <source>
        <dbReference type="ARBA" id="ARBA00006658"/>
    </source>
</evidence>
<dbReference type="InParanoid" id="A0A078A2B0"/>
<sequence length="289" mass="33729">MIFGFSRLLIISPKHNFTYSLNPFDALNFCKYETQKQYLLSNLIAEQQETAPPAFDGDQQDKLLNSIDMRPKDIEVKESKLWKEKDVSKIEDLKTIEKTFDWSFSTPFKGTISSLSESLKENSTFNQQIESFNELIEQVVGPTELSQLPDFKGKLDYTSKTSIPLLLLGKDNPILHYGEVVLFEDELGDKGYSKCFVRYRVMKDCFFLLLRSYTRVDHVLVRILDTRIFHEFGSNVLIRDFIHKESTYEYLKIKEVDTSSKWSLSQTQSDDIYQNLEDRHHTNDQIVLS</sequence>
<dbReference type="PANTHER" id="PTHR21021">
    <property type="entry name" value="GAF/PUTATIVE CYTOSKELETAL PROTEIN"/>
    <property type="match status" value="1"/>
</dbReference>
<protein>
    <submittedName>
        <fullName evidence="2">Tip41-like protein</fullName>
    </submittedName>
</protein>
<dbReference type="PANTHER" id="PTHR21021:SF16">
    <property type="entry name" value="TIP41-LIKE PROTEIN"/>
    <property type="match status" value="1"/>
</dbReference>
<dbReference type="OrthoDB" id="10253878at2759"/>
<organism evidence="2 3">
    <name type="scientific">Stylonychia lemnae</name>
    <name type="common">Ciliate</name>
    <dbReference type="NCBI Taxonomy" id="5949"/>
    <lineage>
        <taxon>Eukaryota</taxon>
        <taxon>Sar</taxon>
        <taxon>Alveolata</taxon>
        <taxon>Ciliophora</taxon>
        <taxon>Intramacronucleata</taxon>
        <taxon>Spirotrichea</taxon>
        <taxon>Stichotrichia</taxon>
        <taxon>Sporadotrichida</taxon>
        <taxon>Oxytrichidae</taxon>
        <taxon>Stylonychinae</taxon>
        <taxon>Stylonychia</taxon>
    </lineage>
</organism>
<dbReference type="InterPro" id="IPR007303">
    <property type="entry name" value="TIP41-like"/>
</dbReference>
<dbReference type="EMBL" id="CCKQ01003769">
    <property type="protein sequence ID" value="CDW74914.1"/>
    <property type="molecule type" value="Genomic_DNA"/>
</dbReference>
<proteinExistence type="inferred from homology"/>